<comment type="caution">
    <text evidence="1">The sequence shown here is derived from an EMBL/GenBank/DDBJ whole genome shotgun (WGS) entry which is preliminary data.</text>
</comment>
<evidence type="ECO:0000313" key="2">
    <source>
        <dbReference type="Proteomes" id="UP000801864"/>
    </source>
</evidence>
<protein>
    <submittedName>
        <fullName evidence="1">Uncharacterized protein</fullName>
    </submittedName>
</protein>
<accession>A0A9P4XFC6</accession>
<sequence length="78" mass="9376">MSSMKDDSHHTLTFWRDKADKKFEFDCAYGEEWPRPLWAASPPFSEVAVRDAEYEKLRWPLEARSYHAKVQRKDEQNE</sequence>
<dbReference type="AlphaFoldDB" id="A0A9P4XFC6"/>
<evidence type="ECO:0000313" key="1">
    <source>
        <dbReference type="EMBL" id="KAF3071764.1"/>
    </source>
</evidence>
<keyword evidence="2" id="KW-1185">Reference proteome</keyword>
<proteinExistence type="predicted"/>
<dbReference type="EMBL" id="QLNT01000010">
    <property type="protein sequence ID" value="KAF3071764.1"/>
    <property type="molecule type" value="Genomic_DNA"/>
</dbReference>
<name>A0A9P4XFC6_9HYPO</name>
<gene>
    <name evidence="1" type="ORF">CFAM422_006322</name>
</gene>
<organism evidence="1 2">
    <name type="scientific">Trichoderma lentiforme</name>
    <dbReference type="NCBI Taxonomy" id="1567552"/>
    <lineage>
        <taxon>Eukaryota</taxon>
        <taxon>Fungi</taxon>
        <taxon>Dikarya</taxon>
        <taxon>Ascomycota</taxon>
        <taxon>Pezizomycotina</taxon>
        <taxon>Sordariomycetes</taxon>
        <taxon>Hypocreomycetidae</taxon>
        <taxon>Hypocreales</taxon>
        <taxon>Hypocreaceae</taxon>
        <taxon>Trichoderma</taxon>
    </lineage>
</organism>
<reference evidence="1 2" key="1">
    <citation type="submission" date="2018-06" db="EMBL/GenBank/DDBJ databases">
        <title>Genome analysis of cellulolytic fungus Trichoderma lentiforme CFAM-422.</title>
        <authorList>
            <person name="Steindorff A.S."/>
            <person name="Formighieri E.F."/>
            <person name="Midorikawa G.E.O."/>
            <person name="Tamietti M.S."/>
            <person name="Ramos E.Z."/>
            <person name="Silva A.S."/>
            <person name="Bon E.P.S."/>
            <person name="Mendes T.D."/>
            <person name="Damaso M.C.T."/>
            <person name="Favaro L.C.L."/>
        </authorList>
    </citation>
    <scope>NUCLEOTIDE SEQUENCE [LARGE SCALE GENOMIC DNA]</scope>
    <source>
        <strain evidence="1 2">CFAM-422</strain>
    </source>
</reference>
<dbReference type="Proteomes" id="UP000801864">
    <property type="component" value="Unassembled WGS sequence"/>
</dbReference>